<feature type="region of interest" description="Disordered" evidence="1">
    <location>
        <begin position="49"/>
        <end position="71"/>
    </location>
</feature>
<evidence type="ECO:0000313" key="3">
    <source>
        <dbReference type="Proteomes" id="UP000670092"/>
    </source>
</evidence>
<dbReference type="AlphaFoldDB" id="A0A8H7Z0A6"/>
<sequence length="71" mass="7650">MDELNKALLQEGKGMLCVRTRRETPDGVRLIATMIFSANLPYSATYQPALGSENVSGMPPNTPSGRGEPGR</sequence>
<organism evidence="2 3">
    <name type="scientific">Ajellomyces capsulatus</name>
    <name type="common">Darling's disease fungus</name>
    <name type="synonym">Histoplasma capsulatum</name>
    <dbReference type="NCBI Taxonomy" id="5037"/>
    <lineage>
        <taxon>Eukaryota</taxon>
        <taxon>Fungi</taxon>
        <taxon>Dikarya</taxon>
        <taxon>Ascomycota</taxon>
        <taxon>Pezizomycotina</taxon>
        <taxon>Eurotiomycetes</taxon>
        <taxon>Eurotiomycetidae</taxon>
        <taxon>Onygenales</taxon>
        <taxon>Ajellomycetaceae</taxon>
        <taxon>Histoplasma</taxon>
    </lineage>
</organism>
<protein>
    <submittedName>
        <fullName evidence="2">Uncharacterized protein</fullName>
    </submittedName>
</protein>
<dbReference type="VEuPathDB" id="FungiDB:I7I52_08947"/>
<evidence type="ECO:0000313" key="2">
    <source>
        <dbReference type="EMBL" id="KAG5298843.1"/>
    </source>
</evidence>
<accession>A0A8H7Z0A6</accession>
<comment type="caution">
    <text evidence="2">The sequence shown here is derived from an EMBL/GenBank/DDBJ whole genome shotgun (WGS) entry which is preliminary data.</text>
</comment>
<name>A0A8H7Z0A6_AJECA</name>
<gene>
    <name evidence="2" type="ORF">I7I52_08947</name>
</gene>
<dbReference type="EMBL" id="JAEVHI010000002">
    <property type="protein sequence ID" value="KAG5298843.1"/>
    <property type="molecule type" value="Genomic_DNA"/>
</dbReference>
<reference evidence="2 3" key="1">
    <citation type="submission" date="2021-01" db="EMBL/GenBank/DDBJ databases">
        <title>Chromosome-level genome assembly of a human fungal pathogen reveals clustering of transcriptionally co-regulated genes.</title>
        <authorList>
            <person name="Voorhies M."/>
            <person name="Cohen S."/>
            <person name="Shea T.P."/>
            <person name="Petrus S."/>
            <person name="Munoz J.F."/>
            <person name="Poplawski S."/>
            <person name="Goldman W.E."/>
            <person name="Michael T."/>
            <person name="Cuomo C.A."/>
            <person name="Sil A."/>
            <person name="Beyhan S."/>
        </authorList>
    </citation>
    <scope>NUCLEOTIDE SEQUENCE [LARGE SCALE GENOMIC DNA]</scope>
    <source>
        <strain evidence="2 3">G184AR</strain>
    </source>
</reference>
<evidence type="ECO:0000256" key="1">
    <source>
        <dbReference type="SAM" id="MobiDB-lite"/>
    </source>
</evidence>
<proteinExistence type="predicted"/>
<dbReference type="Proteomes" id="UP000670092">
    <property type="component" value="Unassembled WGS sequence"/>
</dbReference>